<sequence>MNLTLLTTLLTTLATTNALTPNTANSTTGQKILDKALTAAGTPYAWGGGSCKGPTHDQPPYQYGDIGYDCSGLVCWAVCQVTGRDLFSEGLRVTSDMYCAEEKELKYKKYPYEQRRAGDAVFFGGECDCADRESIHHVGLMMDSGDRMWNAPNDRVNKVQENSIAKFGEKPCPYVRFHEQMLTADDFATWLNATTLATDLEADPVLLQGLETPPVWDIPCLQDDTTTATWHEPEPVTTITPEIAYDPMVQLYYQNFHRSHPFLIPRKVLHSPLRHRIPTYITGIMRYIGAHYYPEARFKEEFRPAAYTVLSDVTPRDGFKVQGLLLLAVIEHAHGQEENAYLKIQMAIDLALELGMNRTSFALVNSEGSSVLAESWRRTFWELYVVDGLLAAMRDQSSYRLFSHKADVRLPCAEELYNSASEITPTTRTLDDLKQSWSLDQCSSSFTYRIEAAQNLGLVMEVNRSLDIDLEARVETVDATLVSSLMQIPSSQDSTSLDNSSIDEMLFQAEMITYLALIYLHHPRSSMRFASFHARTWCTRLRICNNNPPPTELDLHSQKFLRAADMLSNLVTLPSTIKSRTPFFTCALAMCVIVHTAACLIMSTPDKVESLKARIQLSIGGLNMLGKSWPLAKMVRQQMVNMYQEVGLR</sequence>
<feature type="domain" description="NlpC/P60" evidence="9">
    <location>
        <begin position="26"/>
        <end position="179"/>
    </location>
</feature>
<dbReference type="CDD" id="cd12148">
    <property type="entry name" value="fungal_TF_MHR"/>
    <property type="match status" value="1"/>
</dbReference>
<dbReference type="Pfam" id="PF04082">
    <property type="entry name" value="Fungal_trans"/>
    <property type="match status" value="1"/>
</dbReference>
<dbReference type="GO" id="GO:0008270">
    <property type="term" value="F:zinc ion binding"/>
    <property type="evidence" value="ECO:0007669"/>
    <property type="project" value="InterPro"/>
</dbReference>
<name>A0A1S9DWP8_ASPOZ</name>
<gene>
    <name evidence="10" type="ORF">OAory_01012260</name>
</gene>
<dbReference type="SUPFAM" id="SSF54001">
    <property type="entry name" value="Cysteine proteinases"/>
    <property type="match status" value="1"/>
</dbReference>
<dbReference type="GO" id="GO:0006508">
    <property type="term" value="P:proteolysis"/>
    <property type="evidence" value="ECO:0007669"/>
    <property type="project" value="UniProtKB-KW"/>
</dbReference>
<evidence type="ECO:0000256" key="5">
    <source>
        <dbReference type="ARBA" id="ARBA00023015"/>
    </source>
</evidence>
<evidence type="ECO:0000256" key="3">
    <source>
        <dbReference type="ARBA" id="ARBA00022801"/>
    </source>
</evidence>
<dbReference type="InterPro" id="IPR007219">
    <property type="entry name" value="XnlR_reg_dom"/>
</dbReference>
<protein>
    <recommendedName>
        <fullName evidence="9">NlpC/P60 domain-containing protein</fullName>
    </recommendedName>
</protein>
<keyword evidence="4" id="KW-0788">Thiol protease</keyword>
<feature type="signal peptide" evidence="8">
    <location>
        <begin position="1"/>
        <end position="18"/>
    </location>
</feature>
<keyword evidence="8" id="KW-0732">Signal</keyword>
<keyword evidence="5" id="KW-0805">Transcription regulation</keyword>
<evidence type="ECO:0000313" key="11">
    <source>
        <dbReference type="Proteomes" id="UP000190312"/>
    </source>
</evidence>
<evidence type="ECO:0000256" key="6">
    <source>
        <dbReference type="ARBA" id="ARBA00023163"/>
    </source>
</evidence>
<evidence type="ECO:0000313" key="10">
    <source>
        <dbReference type="EMBL" id="OOO13477.1"/>
    </source>
</evidence>
<evidence type="ECO:0000256" key="2">
    <source>
        <dbReference type="ARBA" id="ARBA00022670"/>
    </source>
</evidence>
<keyword evidence="7" id="KW-0539">Nucleus</keyword>
<dbReference type="VEuPathDB" id="FungiDB:AO090005000180"/>
<comment type="caution">
    <text evidence="10">The sequence shown here is derived from an EMBL/GenBank/DDBJ whole genome shotgun (WGS) entry which is preliminary data.</text>
</comment>
<keyword evidence="2" id="KW-0645">Protease</keyword>
<dbReference type="InterPro" id="IPR000064">
    <property type="entry name" value="NLP_P60_dom"/>
</dbReference>
<dbReference type="OrthoDB" id="2399539at2759"/>
<evidence type="ECO:0000256" key="7">
    <source>
        <dbReference type="ARBA" id="ARBA00023242"/>
    </source>
</evidence>
<dbReference type="Proteomes" id="UP000190312">
    <property type="component" value="Unassembled WGS sequence"/>
</dbReference>
<dbReference type="EMBL" id="MKZY01000002">
    <property type="protein sequence ID" value="OOO13477.1"/>
    <property type="molecule type" value="Genomic_DNA"/>
</dbReference>
<dbReference type="eggNOG" id="ENOG502RF8N">
    <property type="taxonomic scope" value="Eukaryota"/>
</dbReference>
<dbReference type="PANTHER" id="PTHR47431">
    <property type="entry name" value="ZN(II)2CYS6 TRANSCRIPTION FACTOR (EUROFUNG)-RELATED"/>
    <property type="match status" value="1"/>
</dbReference>
<proteinExistence type="inferred from homology"/>
<dbReference type="PROSITE" id="PS51935">
    <property type="entry name" value="NLPC_P60"/>
    <property type="match status" value="1"/>
</dbReference>
<dbReference type="PANTHER" id="PTHR47431:SF1">
    <property type="entry name" value="ZN(II)2CYS6 TRANSCRIPTION FACTOR (EUROFUNG)"/>
    <property type="match status" value="1"/>
</dbReference>
<evidence type="ECO:0000256" key="1">
    <source>
        <dbReference type="ARBA" id="ARBA00007074"/>
    </source>
</evidence>
<dbReference type="GO" id="GO:0006351">
    <property type="term" value="P:DNA-templated transcription"/>
    <property type="evidence" value="ECO:0007669"/>
    <property type="project" value="InterPro"/>
</dbReference>
<accession>A0A1S9DWP8</accession>
<evidence type="ECO:0000256" key="8">
    <source>
        <dbReference type="SAM" id="SignalP"/>
    </source>
</evidence>
<dbReference type="AlphaFoldDB" id="A0A1S9DWP8"/>
<reference evidence="10 11" key="1">
    <citation type="submission" date="2016-10" db="EMBL/GenBank/DDBJ databases">
        <title>Genome sequencing of Aspergillus oryzae BCC7051.</title>
        <authorList>
            <person name="Thammarongtham C."/>
            <person name="Vorapreeda T."/>
            <person name="Nookaew I."/>
            <person name="Srisuk T."/>
            <person name="Land M."/>
            <person name="Jeennor S."/>
            <person name="Laoteng K."/>
        </authorList>
    </citation>
    <scope>NUCLEOTIDE SEQUENCE [LARGE SCALE GENOMIC DNA]</scope>
    <source>
        <strain evidence="10 11">BCC7051</strain>
    </source>
</reference>
<keyword evidence="6" id="KW-0804">Transcription</keyword>
<keyword evidence="3" id="KW-0378">Hydrolase</keyword>
<dbReference type="GO" id="GO:0003677">
    <property type="term" value="F:DNA binding"/>
    <property type="evidence" value="ECO:0007669"/>
    <property type="project" value="InterPro"/>
</dbReference>
<evidence type="ECO:0000259" key="9">
    <source>
        <dbReference type="PROSITE" id="PS51935"/>
    </source>
</evidence>
<comment type="similarity">
    <text evidence="1">Belongs to the peptidase C40 family.</text>
</comment>
<feature type="chain" id="PRO_5010553032" description="NlpC/P60 domain-containing protein" evidence="8">
    <location>
        <begin position="19"/>
        <end position="649"/>
    </location>
</feature>
<evidence type="ECO:0000256" key="4">
    <source>
        <dbReference type="ARBA" id="ARBA00022807"/>
    </source>
</evidence>
<dbReference type="Pfam" id="PF00877">
    <property type="entry name" value="NLPC_P60"/>
    <property type="match status" value="1"/>
</dbReference>
<organism evidence="10 11">
    <name type="scientific">Aspergillus oryzae</name>
    <name type="common">Yellow koji mold</name>
    <dbReference type="NCBI Taxonomy" id="5062"/>
    <lineage>
        <taxon>Eukaryota</taxon>
        <taxon>Fungi</taxon>
        <taxon>Dikarya</taxon>
        <taxon>Ascomycota</taxon>
        <taxon>Pezizomycotina</taxon>
        <taxon>Eurotiomycetes</taxon>
        <taxon>Eurotiomycetidae</taxon>
        <taxon>Eurotiales</taxon>
        <taxon>Aspergillaceae</taxon>
        <taxon>Aspergillus</taxon>
        <taxon>Aspergillus subgen. Circumdati</taxon>
    </lineage>
</organism>
<dbReference type="VEuPathDB" id="FungiDB:AO090005000179"/>
<dbReference type="Gene3D" id="3.90.1720.10">
    <property type="entry name" value="endopeptidase domain like (from Nostoc punctiforme)"/>
    <property type="match status" value="1"/>
</dbReference>
<dbReference type="InterPro" id="IPR038765">
    <property type="entry name" value="Papain-like_cys_pep_sf"/>
</dbReference>
<dbReference type="GO" id="GO:0008234">
    <property type="term" value="F:cysteine-type peptidase activity"/>
    <property type="evidence" value="ECO:0007669"/>
    <property type="project" value="UniProtKB-KW"/>
</dbReference>